<dbReference type="Gene3D" id="1.10.1280.10">
    <property type="entry name" value="Di-copper center containing domain from catechol oxidase"/>
    <property type="match status" value="2"/>
</dbReference>
<keyword evidence="2" id="KW-0560">Oxidoreductase</keyword>
<organism evidence="3 4">
    <name type="scientific">Didymella rabiei</name>
    <name type="common">Chickpea ascochyta blight fungus</name>
    <name type="synonym">Mycosphaerella rabiei</name>
    <dbReference type="NCBI Taxonomy" id="5454"/>
    <lineage>
        <taxon>Eukaryota</taxon>
        <taxon>Fungi</taxon>
        <taxon>Dikarya</taxon>
        <taxon>Ascomycota</taxon>
        <taxon>Pezizomycotina</taxon>
        <taxon>Dothideomycetes</taxon>
        <taxon>Pleosporomycetidae</taxon>
        <taxon>Pleosporales</taxon>
        <taxon>Pleosporineae</taxon>
        <taxon>Didymellaceae</taxon>
        <taxon>Ascochyta</taxon>
    </lineage>
</organism>
<dbReference type="Proteomes" id="UP000076837">
    <property type="component" value="Unassembled WGS sequence"/>
</dbReference>
<reference evidence="3 4" key="1">
    <citation type="journal article" date="2016" name="Sci. Rep.">
        <title>Draft genome sequencing and secretome analysis of fungal phytopathogen Ascochyta rabiei provides insight into the necrotrophic effector repertoire.</title>
        <authorList>
            <person name="Verma S."/>
            <person name="Gazara R.K."/>
            <person name="Nizam S."/>
            <person name="Parween S."/>
            <person name="Chattopadhyay D."/>
            <person name="Verma P.K."/>
        </authorList>
    </citation>
    <scope>NUCLEOTIDE SEQUENCE [LARGE SCALE GENOMIC DNA]</scope>
    <source>
        <strain evidence="3 4">ArDII</strain>
    </source>
</reference>
<dbReference type="PANTHER" id="PTHR11474">
    <property type="entry name" value="TYROSINASE FAMILY MEMBER"/>
    <property type="match status" value="1"/>
</dbReference>
<proteinExistence type="predicted"/>
<evidence type="ECO:0000256" key="1">
    <source>
        <dbReference type="ARBA" id="ARBA00022723"/>
    </source>
</evidence>
<dbReference type="SUPFAM" id="SSF48056">
    <property type="entry name" value="Di-copper centre-containing domain"/>
    <property type="match status" value="1"/>
</dbReference>
<accession>A0A163IS79</accession>
<dbReference type="PANTHER" id="PTHR11474:SF125">
    <property type="entry name" value="N-ACETYL-6-HYDROXYTRYPTOPHAN OXIDASE IVOB-RELATED"/>
    <property type="match status" value="1"/>
</dbReference>
<dbReference type="InterPro" id="IPR050316">
    <property type="entry name" value="Tyrosinase/Hemocyanin"/>
</dbReference>
<evidence type="ECO:0000313" key="4">
    <source>
        <dbReference type="Proteomes" id="UP000076837"/>
    </source>
</evidence>
<evidence type="ECO:0000313" key="3">
    <source>
        <dbReference type="EMBL" id="KZM25908.1"/>
    </source>
</evidence>
<dbReference type="Pfam" id="PF00264">
    <property type="entry name" value="Tyrosinase"/>
    <property type="match status" value="2"/>
</dbReference>
<evidence type="ECO:0000256" key="2">
    <source>
        <dbReference type="ARBA" id="ARBA00023002"/>
    </source>
</evidence>
<comment type="caution">
    <text evidence="3">The sequence shown here is derived from an EMBL/GenBank/DDBJ whole genome shotgun (WGS) entry which is preliminary data.</text>
</comment>
<protein>
    <submittedName>
        <fullName evidence="3">Metal ion binding</fullName>
    </submittedName>
</protein>
<dbReference type="AlphaFoldDB" id="A0A163IS79"/>
<gene>
    <name evidence="3" type="ORF">ST47_g2997</name>
</gene>
<keyword evidence="4" id="KW-1185">Reference proteome</keyword>
<sequence length="284" mass="31549">MRTTTVLTALLPAALSSVVPVTGEDPPALSFENRQDITLRSLEGKSLQADVYAGVASLSQKAYQASKQPTQRKTCNPQNIIVRREWSAFSTAEKKGYISAVQCMAELPPKFPKSLCTGCQNRFDDFVATHIRQTFSIHSTGNLLPWHRFLTYIYEKTLRDELNIPHGSGGGCIASGPMQNWSVNLGPVFTDLTCTPDNPIFDYADPTTAGQRWSNGEMVTKLLNSKDLKTFWYDMQGDENAFSNNFIVHTAGHFTVGDDPGSDFLTSPGDPYFYAHHAQIDRVW</sequence>
<dbReference type="EMBL" id="JYNV01000119">
    <property type="protein sequence ID" value="KZM25908.1"/>
    <property type="molecule type" value="Genomic_DNA"/>
</dbReference>
<dbReference type="PRINTS" id="PR00092">
    <property type="entry name" value="TYROSINASE"/>
</dbReference>
<dbReference type="PROSITE" id="PS00498">
    <property type="entry name" value="TYROSINASE_2"/>
    <property type="match status" value="1"/>
</dbReference>
<keyword evidence="1" id="KW-0479">Metal-binding</keyword>
<dbReference type="InterPro" id="IPR002227">
    <property type="entry name" value="Tyrosinase_Cu-bd"/>
</dbReference>
<dbReference type="OrthoDB" id="6132182at2759"/>
<name>A0A163IS79_DIDRA</name>
<dbReference type="InterPro" id="IPR008922">
    <property type="entry name" value="Di-copper_centre_dom_sf"/>
</dbReference>
<dbReference type="STRING" id="5454.A0A163IS79"/>
<dbReference type="GO" id="GO:0046872">
    <property type="term" value="F:metal ion binding"/>
    <property type="evidence" value="ECO:0007669"/>
    <property type="project" value="UniProtKB-KW"/>
</dbReference>
<dbReference type="GO" id="GO:0016491">
    <property type="term" value="F:oxidoreductase activity"/>
    <property type="evidence" value="ECO:0007669"/>
    <property type="project" value="UniProtKB-KW"/>
</dbReference>